<evidence type="ECO:0000256" key="1">
    <source>
        <dbReference type="ARBA" id="ARBA00004370"/>
    </source>
</evidence>
<evidence type="ECO:0000313" key="13">
    <source>
        <dbReference type="Proteomes" id="UP000000560"/>
    </source>
</evidence>
<dbReference type="OrthoDB" id="655540at2759"/>
<comment type="subcellular location">
    <subcellularLocation>
        <location evidence="1">Membrane</location>
    </subcellularLocation>
</comment>
<feature type="transmembrane region" description="Helical" evidence="8">
    <location>
        <begin position="675"/>
        <end position="696"/>
    </location>
</feature>
<evidence type="ECO:0000259" key="11">
    <source>
        <dbReference type="PROSITE" id="PS00498"/>
    </source>
</evidence>
<evidence type="ECO:0000313" key="12">
    <source>
        <dbReference type="EMBL" id="CBF69463.1"/>
    </source>
</evidence>
<gene>
    <name evidence="12" type="ORF">ANIA_06442</name>
</gene>
<evidence type="ECO:0000256" key="2">
    <source>
        <dbReference type="ARBA" id="ARBA00022692"/>
    </source>
</evidence>
<feature type="transmembrane region" description="Helical" evidence="8">
    <location>
        <begin position="599"/>
        <end position="617"/>
    </location>
</feature>
<dbReference type="InterPro" id="IPR013057">
    <property type="entry name" value="AA_transpt_TM"/>
</dbReference>
<feature type="chain" id="PRO_5010175686" evidence="9">
    <location>
        <begin position="21"/>
        <end position="904"/>
    </location>
</feature>
<dbReference type="HOGENOM" id="CLU_320788_0_0_1"/>
<dbReference type="RefSeq" id="XP_664046.1">
    <property type="nucleotide sequence ID" value="XM_658954.2"/>
</dbReference>
<name>Q5AZ38_EMENI</name>
<dbReference type="Pfam" id="PF01490">
    <property type="entry name" value="Aa_trans"/>
    <property type="match status" value="1"/>
</dbReference>
<feature type="signal peptide" evidence="9">
    <location>
        <begin position="1"/>
        <end position="20"/>
    </location>
</feature>
<dbReference type="PANTHER" id="PTHR11474:SF126">
    <property type="entry name" value="TYROSINASE-LIKE PROTEIN TYR-1-RELATED"/>
    <property type="match status" value="1"/>
</dbReference>
<accession>C8V0E2</accession>
<feature type="transmembrane region" description="Helical" evidence="8">
    <location>
        <begin position="519"/>
        <end position="539"/>
    </location>
</feature>
<dbReference type="InterPro" id="IPR008922">
    <property type="entry name" value="Di-copper_centre_dom_sf"/>
</dbReference>
<dbReference type="InParanoid" id="Q5AZ38"/>
<dbReference type="KEGG" id="ani:ANIA_06442"/>
<dbReference type="Proteomes" id="UP000000560">
    <property type="component" value="Chromosome I"/>
</dbReference>
<organism evidence="12 13">
    <name type="scientific">Emericella nidulans (strain FGSC A4 / ATCC 38163 / CBS 112.46 / NRRL 194 / M139)</name>
    <name type="common">Aspergillus nidulans</name>
    <dbReference type="NCBI Taxonomy" id="227321"/>
    <lineage>
        <taxon>Eukaryota</taxon>
        <taxon>Fungi</taxon>
        <taxon>Dikarya</taxon>
        <taxon>Ascomycota</taxon>
        <taxon>Pezizomycotina</taxon>
        <taxon>Eurotiomycetes</taxon>
        <taxon>Eurotiomycetidae</taxon>
        <taxon>Eurotiales</taxon>
        <taxon>Aspergillaceae</taxon>
        <taxon>Aspergillus</taxon>
        <taxon>Aspergillus subgen. Nidulantes</taxon>
    </lineage>
</organism>
<dbReference type="SUPFAM" id="SSF48056">
    <property type="entry name" value="Di-copper centre-containing domain"/>
    <property type="match status" value="1"/>
</dbReference>
<feature type="transmembrane region" description="Helical" evidence="8">
    <location>
        <begin position="708"/>
        <end position="731"/>
    </location>
</feature>
<dbReference type="AlphaFoldDB" id="Q5AZ38"/>
<dbReference type="GO" id="GO:0015179">
    <property type="term" value="F:L-amino acid transmembrane transporter activity"/>
    <property type="evidence" value="ECO:0000318"/>
    <property type="project" value="GO_Central"/>
</dbReference>
<sequence length="904" mass="99540">MAASWLRLVALMLLLVPSLARNIPRAGNCTSLNRRKSWNALTRVEKTGKRAFNRDQEARLTNSEYIQAERCLMNHAPIVGNVKDAKNLWDELHDLHISQGNYVHYVGHFLPWHRYLVRAHEVLLQTLCGYKGAHPYWDEVTDYEAGPLQRSPVFDPVVGFGGNGFGRNRCIQNGPFKDTTLRIRSNERNGEYCLSRAFNQTAFTWANRRNIEECFALQKYTDAWQCYNQYPHAAGHIAVGGVMEDPTESNGDPLFYLHHAYLDRLWWRWQQADLPGRLSDMGGPNVVPPDLMRLMGMPPVSAALLDYNGDPGGETTLAHVLWMNGLVPNATVAEVMDIGGQVYSWIGCVVLSVMPSCGSCNFSKAERPDTSLMRLVQETIVGHWLICSISPSNAASQAHATTLSPSLPASPQHRASQHSISTTPGTRDMASSTEISDAESKKVTMPSGAEKFEAPPKYLPAEDGDLVAEMSERERNIYEHGTAKFNRLGWKRLTIVLIVEAIALGSLSLPSTFATLGMVAGVICTVGLGFLAIYTSYVVGQVKLKFPLVHHYPDAGKLLFGRFGYELVNFMLIFQLLFLTGSHTLTGAIAWIDITQSDVCSVVFAVVSAIILFLLAVPPSFTEMAILGYIDFASIILAIGITMIATGVESTNAPGGLSAVNWSAWPKEDITFTDAFIAMTNIIFAYSFAMCQFSFMDEMHTPSDYVKSIWALGLTEIVIYTLTGAIVYAFVGQDVQSPALLSAGHLMSRVAFGIALPVIFISGSINTVVAARVVHGRIFKDSPIRFINTKMGWITWLAMIAVGTVIAFIIAEVIPFFNDLLSISSSLFISGFTFYFPALMWFMLIREGSIFSSRKNMALAALNALCFCIGVVTLVAGTYSSIKDIIDKYNANAVRGVFSCSKPN</sequence>
<keyword evidence="13" id="KW-1185">Reference proteome</keyword>
<feature type="transmembrane region" description="Helical" evidence="8">
    <location>
        <begin position="751"/>
        <end position="774"/>
    </location>
</feature>
<dbReference type="PROSITE" id="PS00497">
    <property type="entry name" value="TYROSINASE_1"/>
    <property type="match status" value="1"/>
</dbReference>
<dbReference type="InterPro" id="IPR050316">
    <property type="entry name" value="Tyrosinase/Hemocyanin"/>
</dbReference>
<dbReference type="GO" id="GO:0003333">
    <property type="term" value="P:amino acid transmembrane transport"/>
    <property type="evidence" value="ECO:0000318"/>
    <property type="project" value="GO_Central"/>
</dbReference>
<dbReference type="PRINTS" id="PR00092">
    <property type="entry name" value="TYROSINASE"/>
</dbReference>
<accession>Q5AZ38</accession>
<dbReference type="GeneID" id="2871341"/>
<protein>
    <submittedName>
        <fullName evidence="12">Amino acid transporter (Eurofung)</fullName>
    </submittedName>
</protein>
<dbReference type="InterPro" id="IPR002227">
    <property type="entry name" value="Tyrosinase_Cu-bd"/>
</dbReference>
<feature type="domain" description="Tyrosinase copper-binding" evidence="10">
    <location>
        <begin position="104"/>
        <end position="121"/>
    </location>
</feature>
<keyword evidence="2 8" id="KW-0812">Transmembrane</keyword>
<feature type="transmembrane region" description="Helical" evidence="8">
    <location>
        <begin position="823"/>
        <end position="845"/>
    </location>
</feature>
<reference evidence="13" key="2">
    <citation type="journal article" date="2009" name="Fungal Genet. Biol.">
        <title>The 2008 update of the Aspergillus nidulans genome annotation: a community effort.</title>
        <authorList>
            <person name="Wortman J.R."/>
            <person name="Gilsenan J.M."/>
            <person name="Joardar V."/>
            <person name="Deegan J."/>
            <person name="Clutterbuck J."/>
            <person name="Andersen M.R."/>
            <person name="Archer D."/>
            <person name="Bencina M."/>
            <person name="Braus G."/>
            <person name="Coutinho P."/>
            <person name="von Dohren H."/>
            <person name="Doonan J."/>
            <person name="Driessen A.J."/>
            <person name="Durek P."/>
            <person name="Espeso E."/>
            <person name="Fekete E."/>
            <person name="Flipphi M."/>
            <person name="Estrada C.G."/>
            <person name="Geysens S."/>
            <person name="Goldman G."/>
            <person name="de Groot P.W."/>
            <person name="Hansen K."/>
            <person name="Harris S.D."/>
            <person name="Heinekamp T."/>
            <person name="Helmstaedt K."/>
            <person name="Henrissat B."/>
            <person name="Hofmann G."/>
            <person name="Homan T."/>
            <person name="Horio T."/>
            <person name="Horiuchi H."/>
            <person name="James S."/>
            <person name="Jones M."/>
            <person name="Karaffa L."/>
            <person name="Karanyi Z."/>
            <person name="Kato M."/>
            <person name="Keller N."/>
            <person name="Kelly D.E."/>
            <person name="Kiel J.A."/>
            <person name="Kim J.M."/>
            <person name="van der Klei I.J."/>
            <person name="Klis F.M."/>
            <person name="Kovalchuk A."/>
            <person name="Krasevec N."/>
            <person name="Kubicek C.P."/>
            <person name="Liu B."/>
            <person name="Maccabe A."/>
            <person name="Meyer V."/>
            <person name="Mirabito P."/>
            <person name="Miskei M."/>
            <person name="Mos M."/>
            <person name="Mullins J."/>
            <person name="Nelson D.R."/>
            <person name="Nielsen J."/>
            <person name="Oakley B.R."/>
            <person name="Osmani S.A."/>
            <person name="Pakula T."/>
            <person name="Paszewski A."/>
            <person name="Paulsen I."/>
            <person name="Pilsyk S."/>
            <person name="Pocsi I."/>
            <person name="Punt P.J."/>
            <person name="Ram A.F."/>
            <person name="Ren Q."/>
            <person name="Robellet X."/>
            <person name="Robson G."/>
            <person name="Seiboth B."/>
            <person name="van Solingen P."/>
            <person name="Specht T."/>
            <person name="Sun J."/>
            <person name="Taheri-Talesh N."/>
            <person name="Takeshita N."/>
            <person name="Ussery D."/>
            <person name="vanKuyk P.A."/>
            <person name="Visser H."/>
            <person name="van de Vondervoort P.J."/>
            <person name="de Vries R.P."/>
            <person name="Walton J."/>
            <person name="Xiang X."/>
            <person name="Xiong Y."/>
            <person name="Zeng A.P."/>
            <person name="Brandt B.W."/>
            <person name="Cornell M.J."/>
            <person name="van den Hondel C.A."/>
            <person name="Visser J."/>
            <person name="Oliver S.G."/>
            <person name="Turner G."/>
        </authorList>
    </citation>
    <scope>GENOME REANNOTATION</scope>
    <source>
        <strain evidence="13">FGSC A4 / ATCC 38163 / CBS 112.46 / NRRL 194 / M139</strain>
    </source>
</reference>
<evidence type="ECO:0000256" key="6">
    <source>
        <dbReference type="ARBA" id="ARBA00023136"/>
    </source>
</evidence>
<keyword evidence="5" id="KW-0186">Copper</keyword>
<keyword evidence="4 8" id="KW-1133">Transmembrane helix</keyword>
<evidence type="ECO:0000259" key="10">
    <source>
        <dbReference type="PROSITE" id="PS00497"/>
    </source>
</evidence>
<feature type="transmembrane region" description="Helical" evidence="8">
    <location>
        <begin position="794"/>
        <end position="817"/>
    </location>
</feature>
<feature type="transmembrane region" description="Helical" evidence="8">
    <location>
        <begin position="629"/>
        <end position="648"/>
    </location>
</feature>
<evidence type="ECO:0000256" key="8">
    <source>
        <dbReference type="SAM" id="Phobius"/>
    </source>
</evidence>
<reference evidence="13" key="1">
    <citation type="journal article" date="2005" name="Nature">
        <title>Sequencing of Aspergillus nidulans and comparative analysis with A. fumigatus and A. oryzae.</title>
        <authorList>
            <person name="Galagan J.E."/>
            <person name="Calvo S.E."/>
            <person name="Cuomo C."/>
            <person name="Ma L.J."/>
            <person name="Wortman J.R."/>
            <person name="Batzoglou S."/>
            <person name="Lee S.I."/>
            <person name="Basturkmen M."/>
            <person name="Spevak C.C."/>
            <person name="Clutterbuck J."/>
            <person name="Kapitonov V."/>
            <person name="Jurka J."/>
            <person name="Scazzocchio C."/>
            <person name="Farman M."/>
            <person name="Butler J."/>
            <person name="Purcell S."/>
            <person name="Harris S."/>
            <person name="Braus G.H."/>
            <person name="Draht O."/>
            <person name="Busch S."/>
            <person name="D'Enfert C."/>
            <person name="Bouchier C."/>
            <person name="Goldman G.H."/>
            <person name="Bell-Pedersen D."/>
            <person name="Griffiths-Jones S."/>
            <person name="Doonan J.H."/>
            <person name="Yu J."/>
            <person name="Vienken K."/>
            <person name="Pain A."/>
            <person name="Freitag M."/>
            <person name="Selker E.U."/>
            <person name="Archer D.B."/>
            <person name="Penalva M.A."/>
            <person name="Oakley B.R."/>
            <person name="Momany M."/>
            <person name="Tanaka T."/>
            <person name="Kumagai T."/>
            <person name="Asai K."/>
            <person name="Machida M."/>
            <person name="Nierman W.C."/>
            <person name="Denning D.W."/>
            <person name="Caddick M."/>
            <person name="Hynes M."/>
            <person name="Paoletti M."/>
            <person name="Fischer R."/>
            <person name="Miller B."/>
            <person name="Dyer P."/>
            <person name="Sachs M.S."/>
            <person name="Osmani S.A."/>
            <person name="Birren B.W."/>
        </authorList>
    </citation>
    <scope>NUCLEOTIDE SEQUENCE [LARGE SCALE GENOMIC DNA]</scope>
    <source>
        <strain evidence="13">FGSC A4 / ATCC 38163 / CBS 112.46 / NRRL 194 / M139</strain>
    </source>
</reference>
<evidence type="ECO:0000256" key="7">
    <source>
        <dbReference type="SAM" id="MobiDB-lite"/>
    </source>
</evidence>
<keyword evidence="9" id="KW-0732">Signal</keyword>
<keyword evidence="6 8" id="KW-0472">Membrane</keyword>
<proteinExistence type="predicted"/>
<evidence type="ECO:0000256" key="4">
    <source>
        <dbReference type="ARBA" id="ARBA00022989"/>
    </source>
</evidence>
<keyword evidence="3" id="KW-0479">Metal-binding</keyword>
<evidence type="ECO:0000256" key="5">
    <source>
        <dbReference type="ARBA" id="ARBA00023008"/>
    </source>
</evidence>
<feature type="domain" description="Tyrosinase copper-binding" evidence="11">
    <location>
        <begin position="252"/>
        <end position="263"/>
    </location>
</feature>
<dbReference type="GO" id="GO:0016020">
    <property type="term" value="C:membrane"/>
    <property type="evidence" value="ECO:0000318"/>
    <property type="project" value="GO_Central"/>
</dbReference>
<evidence type="ECO:0000256" key="3">
    <source>
        <dbReference type="ARBA" id="ARBA00022723"/>
    </source>
</evidence>
<evidence type="ECO:0000256" key="9">
    <source>
        <dbReference type="SAM" id="SignalP"/>
    </source>
</evidence>
<dbReference type="Gene3D" id="1.10.1280.10">
    <property type="entry name" value="Di-copper center containing domain from catechol oxidase"/>
    <property type="match status" value="1"/>
</dbReference>
<dbReference type="PANTHER" id="PTHR11474">
    <property type="entry name" value="TYROSINASE FAMILY MEMBER"/>
    <property type="match status" value="1"/>
</dbReference>
<feature type="region of interest" description="Disordered" evidence="7">
    <location>
        <begin position="399"/>
        <end position="460"/>
    </location>
</feature>
<dbReference type="Pfam" id="PF00264">
    <property type="entry name" value="Tyrosinase"/>
    <property type="match status" value="1"/>
</dbReference>
<dbReference type="PROSITE" id="PS00498">
    <property type="entry name" value="TYROSINASE_2"/>
    <property type="match status" value="1"/>
</dbReference>
<feature type="transmembrane region" description="Helical" evidence="8">
    <location>
        <begin position="857"/>
        <end position="879"/>
    </location>
</feature>
<dbReference type="GO" id="GO:0016491">
    <property type="term" value="F:oxidoreductase activity"/>
    <property type="evidence" value="ECO:0007669"/>
    <property type="project" value="InterPro"/>
</dbReference>
<dbReference type="EMBL" id="BN001301">
    <property type="protein sequence ID" value="CBF69463.1"/>
    <property type="molecule type" value="Genomic_DNA"/>
</dbReference>
<feature type="compositionally biased region" description="Polar residues" evidence="7">
    <location>
        <begin position="399"/>
        <end position="435"/>
    </location>
</feature>
<dbReference type="GO" id="GO:0046872">
    <property type="term" value="F:metal ion binding"/>
    <property type="evidence" value="ECO:0007669"/>
    <property type="project" value="UniProtKB-KW"/>
</dbReference>
<dbReference type="eggNOG" id="ENOG502QSFH">
    <property type="taxonomic scope" value="Eukaryota"/>
</dbReference>